<dbReference type="SUPFAM" id="SSF54631">
    <property type="entry name" value="CBS-domain pair"/>
    <property type="match status" value="1"/>
</dbReference>
<dbReference type="InterPro" id="IPR046342">
    <property type="entry name" value="CBS_dom_sf"/>
</dbReference>
<dbReference type="InterPro" id="IPR003661">
    <property type="entry name" value="HisK_dim/P_dom"/>
</dbReference>
<dbReference type="CDD" id="cd00082">
    <property type="entry name" value="HisKA"/>
    <property type="match status" value="1"/>
</dbReference>
<dbReference type="SUPFAM" id="SSF47384">
    <property type="entry name" value="Homodimeric domain of signal transducing histidine kinase"/>
    <property type="match status" value="1"/>
</dbReference>
<proteinExistence type="predicted"/>
<evidence type="ECO:0000256" key="1">
    <source>
        <dbReference type="ARBA" id="ARBA00000085"/>
    </source>
</evidence>
<keyword evidence="8" id="KW-1185">Reference proteome</keyword>
<evidence type="ECO:0000259" key="6">
    <source>
        <dbReference type="SMART" id="SM00388"/>
    </source>
</evidence>
<dbReference type="Gene3D" id="1.10.287.130">
    <property type="match status" value="1"/>
</dbReference>
<dbReference type="PANTHER" id="PTHR43047:SF63">
    <property type="entry name" value="HISTIDINE KINASE"/>
    <property type="match status" value="1"/>
</dbReference>
<dbReference type="EMBL" id="NTFS01000319">
    <property type="protein sequence ID" value="PAX51868.1"/>
    <property type="molecule type" value="Genomic_DNA"/>
</dbReference>
<comment type="catalytic activity">
    <reaction evidence="1">
        <text>ATP + protein L-histidine = ADP + protein N-phospho-L-histidine.</text>
        <dbReference type="EC" id="2.7.13.3"/>
    </reaction>
</comment>
<dbReference type="SMART" id="SM00388">
    <property type="entry name" value="HisKA"/>
    <property type="match status" value="1"/>
</dbReference>
<evidence type="ECO:0000313" key="7">
    <source>
        <dbReference type="EMBL" id="PAX51868.1"/>
    </source>
</evidence>
<feature type="non-terminal residue" evidence="7">
    <location>
        <position position="485"/>
    </location>
</feature>
<dbReference type="GO" id="GO:0000155">
    <property type="term" value="F:phosphorelay sensor kinase activity"/>
    <property type="evidence" value="ECO:0007669"/>
    <property type="project" value="InterPro"/>
</dbReference>
<reference evidence="7 8" key="1">
    <citation type="submission" date="2017-08" db="EMBL/GenBank/DDBJ databases">
        <title>Draft genome sequence of filamentous cyanobacterium Calothrix elsteri CCALA 953.</title>
        <authorList>
            <person name="Gagunashvili A.N."/>
            <person name="Elster J."/>
            <person name="Andresson O.S."/>
        </authorList>
    </citation>
    <scope>NUCLEOTIDE SEQUENCE [LARGE SCALE GENOMIC DNA]</scope>
    <source>
        <strain evidence="7 8">CCALA 953</strain>
    </source>
</reference>
<feature type="compositionally biased region" description="Polar residues" evidence="5">
    <location>
        <begin position="209"/>
        <end position="225"/>
    </location>
</feature>
<keyword evidence="3" id="KW-0808">Transferase</keyword>
<feature type="domain" description="Signal transduction histidine kinase dimerisation/phosphoacceptor" evidence="6">
    <location>
        <begin position="418"/>
        <end position="476"/>
    </location>
</feature>
<feature type="compositionally biased region" description="Polar residues" evidence="5">
    <location>
        <begin position="169"/>
        <end position="195"/>
    </location>
</feature>
<organism evidence="7 8">
    <name type="scientific">Brunnivagina elsteri CCALA 953</name>
    <dbReference type="NCBI Taxonomy" id="987040"/>
    <lineage>
        <taxon>Bacteria</taxon>
        <taxon>Bacillati</taxon>
        <taxon>Cyanobacteriota</taxon>
        <taxon>Cyanophyceae</taxon>
        <taxon>Nostocales</taxon>
        <taxon>Calotrichaceae</taxon>
        <taxon>Brunnivagina</taxon>
    </lineage>
</organism>
<name>A0A2A2TDY6_9CYAN</name>
<dbReference type="AlphaFoldDB" id="A0A2A2TDY6"/>
<evidence type="ECO:0000256" key="4">
    <source>
        <dbReference type="ARBA" id="ARBA00022777"/>
    </source>
</evidence>
<keyword evidence="4 7" id="KW-0418">Kinase</keyword>
<accession>A0A2A2TDY6</accession>
<dbReference type="Pfam" id="PF00512">
    <property type="entry name" value="HisKA"/>
    <property type="match status" value="1"/>
</dbReference>
<dbReference type="Proteomes" id="UP000218238">
    <property type="component" value="Unassembled WGS sequence"/>
</dbReference>
<dbReference type="GO" id="GO:0005886">
    <property type="term" value="C:plasma membrane"/>
    <property type="evidence" value="ECO:0007669"/>
    <property type="project" value="TreeGrafter"/>
</dbReference>
<dbReference type="EC" id="2.7.13.3" evidence="2"/>
<protein>
    <recommendedName>
        <fullName evidence="2">histidine kinase</fullName>
        <ecNumber evidence="2">2.7.13.3</ecNumber>
    </recommendedName>
</protein>
<evidence type="ECO:0000313" key="8">
    <source>
        <dbReference type="Proteomes" id="UP000218238"/>
    </source>
</evidence>
<gene>
    <name evidence="7" type="ORF">CK510_22430</name>
</gene>
<evidence type="ECO:0000256" key="5">
    <source>
        <dbReference type="SAM" id="MobiDB-lite"/>
    </source>
</evidence>
<feature type="region of interest" description="Disordered" evidence="5">
    <location>
        <begin position="169"/>
        <end position="230"/>
    </location>
</feature>
<sequence length="485" mass="53879">MLHYRVNDFISMVLSCSQTTTLAALLDMFEVESCDARTEPNSDRVKQPLYSDVPRQANCDRIVVLNEKEYPVGLLDLAGLMSKLLGFVSHKSGSESTNYLQQPILSLDNSLLQPIQTISATKSIEEFNQVLNSPGNPSNAADWVVIDANRKYLGVLDSARLLKHLTKSSVSTNNTSDDLQNMNKNTIGNSNQASKPSDARQRKKGNRVTRLSTNDVPQDSIPQSHSEQKREQYQPLVQLLERLPWALTLQTNNGEVVTRNPAWWKQLGMLKDPEGVRREVEAILSPKAFSEKRSLFGSLGTSPVGVSTISSEMEKNLPFLSIPGSSTNFGSGMEEDTTESNLGGSCFFNDELGTCTCVVEFQTGQERVWQFAKIPLDSTEWQVIHDLWLILATDVTDVQLLSKELAAKNADLIQLNRLKDEFLACISHELKTPLTAVLGLSRLLVDQQLGELNERQARYAGLTSRKILNGVLTITSAFSFSDFFC</sequence>
<evidence type="ECO:0000256" key="3">
    <source>
        <dbReference type="ARBA" id="ARBA00022679"/>
    </source>
</evidence>
<comment type="caution">
    <text evidence="7">The sequence shown here is derived from an EMBL/GenBank/DDBJ whole genome shotgun (WGS) entry which is preliminary data.</text>
</comment>
<evidence type="ECO:0000256" key="2">
    <source>
        <dbReference type="ARBA" id="ARBA00012438"/>
    </source>
</evidence>
<dbReference type="GO" id="GO:0009927">
    <property type="term" value="F:histidine phosphotransfer kinase activity"/>
    <property type="evidence" value="ECO:0007669"/>
    <property type="project" value="TreeGrafter"/>
</dbReference>
<dbReference type="InterPro" id="IPR036097">
    <property type="entry name" value="HisK_dim/P_sf"/>
</dbReference>
<dbReference type="PANTHER" id="PTHR43047">
    <property type="entry name" value="TWO-COMPONENT HISTIDINE PROTEIN KINASE"/>
    <property type="match status" value="1"/>
</dbReference>